<evidence type="ECO:0000256" key="2">
    <source>
        <dbReference type="ARBA" id="ARBA00022553"/>
    </source>
</evidence>
<keyword evidence="19" id="KW-1185">Reference proteome</keyword>
<dbReference type="Gene3D" id="3.40.120.10">
    <property type="entry name" value="Alpha-D-Glucose-1,6-Bisphosphate, subunit A, domain 3"/>
    <property type="match status" value="3"/>
</dbReference>
<protein>
    <recommendedName>
        <fullName evidence="8 9">Phosphoglucosamine mutase</fullName>
        <ecNumber evidence="7 9">5.4.2.10</ecNumber>
    </recommendedName>
</protein>
<dbReference type="AlphaFoldDB" id="A0A6N7S6Q2"/>
<dbReference type="PANTHER" id="PTHR42946">
    <property type="entry name" value="PHOSPHOHEXOSE MUTASE"/>
    <property type="match status" value="1"/>
</dbReference>
<dbReference type="InterPro" id="IPR016055">
    <property type="entry name" value="A-D-PHexomutase_a/b/a-I/II/III"/>
</dbReference>
<evidence type="ECO:0000256" key="4">
    <source>
        <dbReference type="ARBA" id="ARBA00022842"/>
    </source>
</evidence>
<dbReference type="NCBIfam" id="TIGR01455">
    <property type="entry name" value="glmM"/>
    <property type="match status" value="1"/>
</dbReference>
<evidence type="ECO:0000256" key="8">
    <source>
        <dbReference type="ARBA" id="ARBA00068193"/>
    </source>
</evidence>
<dbReference type="EC" id="5.4.2.10" evidence="7 9"/>
<evidence type="ECO:0000256" key="9">
    <source>
        <dbReference type="HAMAP-Rule" id="MF_01554"/>
    </source>
</evidence>
<feature type="active site" description="Phosphoserine intermediate" evidence="9">
    <location>
        <position position="99"/>
    </location>
</feature>
<dbReference type="Pfam" id="PF00408">
    <property type="entry name" value="PGM_PMM_IV"/>
    <property type="match status" value="1"/>
</dbReference>
<dbReference type="FunFam" id="3.40.120.10:FF:000001">
    <property type="entry name" value="Phosphoglucosamine mutase"/>
    <property type="match status" value="1"/>
</dbReference>
<comment type="catalytic activity">
    <reaction evidence="6 9 11">
        <text>alpha-D-glucosamine 1-phosphate = D-glucosamine 6-phosphate</text>
        <dbReference type="Rhea" id="RHEA:23424"/>
        <dbReference type="ChEBI" id="CHEBI:58516"/>
        <dbReference type="ChEBI" id="CHEBI:58725"/>
        <dbReference type="EC" id="5.4.2.10"/>
    </reaction>
</comment>
<dbReference type="Pfam" id="PF02879">
    <property type="entry name" value="PGM_PMM_II"/>
    <property type="match status" value="1"/>
</dbReference>
<comment type="PTM">
    <text evidence="9">Activated by phosphorylation.</text>
</comment>
<dbReference type="EMBL" id="WKPI01000010">
    <property type="protein sequence ID" value="MSC33003.1"/>
    <property type="molecule type" value="Genomic_DNA"/>
</dbReference>
<feature type="binding site" evidence="9">
    <location>
        <position position="242"/>
    </location>
    <ligand>
        <name>Mg(2+)</name>
        <dbReference type="ChEBI" id="CHEBI:18420"/>
    </ligand>
</feature>
<gene>
    <name evidence="9" type="primary">glmM</name>
    <name evidence="17" type="ORF">GKD88_07705</name>
    <name evidence="16" type="ORF">GKE08_08300</name>
</gene>
<evidence type="ECO:0000313" key="19">
    <source>
        <dbReference type="Proteomes" id="UP000480929"/>
    </source>
</evidence>
<dbReference type="GO" id="GO:0006048">
    <property type="term" value="P:UDP-N-acetylglucosamine biosynthetic process"/>
    <property type="evidence" value="ECO:0007669"/>
    <property type="project" value="TreeGrafter"/>
</dbReference>
<feature type="domain" description="Alpha-D-phosphohexomutase alpha/beta/alpha" evidence="13">
    <location>
        <begin position="3"/>
        <end position="132"/>
    </location>
</feature>
<evidence type="ECO:0000259" key="15">
    <source>
        <dbReference type="Pfam" id="PF02880"/>
    </source>
</evidence>
<dbReference type="OrthoDB" id="9806956at2"/>
<dbReference type="GO" id="GO:0009252">
    <property type="term" value="P:peptidoglycan biosynthetic process"/>
    <property type="evidence" value="ECO:0007669"/>
    <property type="project" value="TreeGrafter"/>
</dbReference>
<evidence type="ECO:0000313" key="18">
    <source>
        <dbReference type="Proteomes" id="UP000433575"/>
    </source>
</evidence>
<dbReference type="InterPro" id="IPR005841">
    <property type="entry name" value="Alpha-D-phosphohexomutase_SF"/>
</dbReference>
<dbReference type="SUPFAM" id="SSF53738">
    <property type="entry name" value="Phosphoglucomutase, first 3 domains"/>
    <property type="match status" value="3"/>
</dbReference>
<dbReference type="InterPro" id="IPR050060">
    <property type="entry name" value="Phosphoglucosamine_mutase"/>
</dbReference>
<dbReference type="Proteomes" id="UP000480929">
    <property type="component" value="Unassembled WGS sequence"/>
</dbReference>
<evidence type="ECO:0000256" key="6">
    <source>
        <dbReference type="ARBA" id="ARBA00050364"/>
    </source>
</evidence>
<evidence type="ECO:0000259" key="12">
    <source>
        <dbReference type="Pfam" id="PF00408"/>
    </source>
</evidence>
<keyword evidence="2 9" id="KW-0597">Phosphoprotein</keyword>
<dbReference type="Gene3D" id="3.30.310.50">
    <property type="entry name" value="Alpha-D-phosphohexomutase, C-terminal domain"/>
    <property type="match status" value="1"/>
</dbReference>
<comment type="function">
    <text evidence="9 11">Catalyzes the conversion of glucosamine-6-phosphate to glucosamine-1-phosphate.</text>
</comment>
<evidence type="ECO:0000259" key="13">
    <source>
        <dbReference type="Pfam" id="PF02878"/>
    </source>
</evidence>
<dbReference type="InterPro" id="IPR016066">
    <property type="entry name" value="A-D-PHexomutase_CS"/>
</dbReference>
<dbReference type="GO" id="GO:0005975">
    <property type="term" value="P:carbohydrate metabolic process"/>
    <property type="evidence" value="ECO:0007669"/>
    <property type="project" value="InterPro"/>
</dbReference>
<keyword evidence="4 9" id="KW-0460">Magnesium</keyword>
<evidence type="ECO:0000313" key="17">
    <source>
        <dbReference type="EMBL" id="MSC33003.1"/>
    </source>
</evidence>
<dbReference type="GO" id="GO:0000287">
    <property type="term" value="F:magnesium ion binding"/>
    <property type="evidence" value="ECO:0007669"/>
    <property type="project" value="UniProtKB-UniRule"/>
</dbReference>
<evidence type="ECO:0000256" key="11">
    <source>
        <dbReference type="RuleBase" id="RU004327"/>
    </source>
</evidence>
<feature type="binding site" evidence="9">
    <location>
        <position position="240"/>
    </location>
    <ligand>
        <name>Mg(2+)</name>
        <dbReference type="ChEBI" id="CHEBI:18420"/>
    </ligand>
</feature>
<dbReference type="Pfam" id="PF02880">
    <property type="entry name" value="PGM_PMM_III"/>
    <property type="match status" value="1"/>
</dbReference>
<dbReference type="InterPro" id="IPR005844">
    <property type="entry name" value="A-D-PHexomutase_a/b/a-I"/>
</dbReference>
<comment type="cofactor">
    <cofactor evidence="9">
        <name>Mg(2+)</name>
        <dbReference type="ChEBI" id="CHEBI:18420"/>
    </cofactor>
    <text evidence="9">Binds 1 Mg(2+) ion per subunit.</text>
</comment>
<dbReference type="FunFam" id="3.40.120.10:FF:000002">
    <property type="entry name" value="Phosphoglucosamine mutase"/>
    <property type="match status" value="1"/>
</dbReference>
<feature type="modified residue" description="Phosphoserine" evidence="9">
    <location>
        <position position="99"/>
    </location>
</feature>
<dbReference type="PROSITE" id="PS00710">
    <property type="entry name" value="PGM_PMM"/>
    <property type="match status" value="1"/>
</dbReference>
<keyword evidence="5 9" id="KW-0413">Isomerase</keyword>
<evidence type="ECO:0000259" key="14">
    <source>
        <dbReference type="Pfam" id="PF02879"/>
    </source>
</evidence>
<reference evidence="18 19" key="1">
    <citation type="journal article" date="2019" name="Nat. Med.">
        <title>A library of human gut bacterial isolates paired with longitudinal multiomics data enables mechanistic microbiome research.</title>
        <authorList>
            <person name="Poyet M."/>
            <person name="Groussin M."/>
            <person name="Gibbons S.M."/>
            <person name="Avila-Pacheco J."/>
            <person name="Jiang X."/>
            <person name="Kearney S.M."/>
            <person name="Perrotta A.R."/>
            <person name="Berdy B."/>
            <person name="Zhao S."/>
            <person name="Lieberman T.D."/>
            <person name="Swanson P.K."/>
            <person name="Smith M."/>
            <person name="Roesemann S."/>
            <person name="Alexander J.E."/>
            <person name="Rich S.A."/>
            <person name="Livny J."/>
            <person name="Vlamakis H."/>
            <person name="Clish C."/>
            <person name="Bullock K."/>
            <person name="Deik A."/>
            <person name="Scott J."/>
            <person name="Pierce K.A."/>
            <person name="Xavier R.J."/>
            <person name="Alm E.J."/>
        </authorList>
    </citation>
    <scope>NUCLEOTIDE SEQUENCE [LARGE SCALE GENOMIC DNA]</scope>
    <source>
        <strain evidence="16 18">BIOML-A4</strain>
        <strain evidence="17 19">BIOML-A5</strain>
    </source>
</reference>
<dbReference type="RefSeq" id="WP_020224328.1">
    <property type="nucleotide sequence ID" value="NZ_AP031450.1"/>
</dbReference>
<keyword evidence="3 9" id="KW-0479">Metal-binding</keyword>
<sequence length="444" mass="48482">MGRYFGTDGIRGKANETLDVQRAFQVGRYLGYYFSKTGKGRILVGKDTRLSSGMFENAIAAGASASGADVYLLGTCPTPSVAYLVKREQFSCGVMISASHNPYYDNGIKVFSQAGIKLSAEIEGLIEDYIDGLTEIPLVSGDKIGQIVRYDEGLEHYLDWIESLFDFRLESFHLALDLANGSATTTAEKLLRRMGAHCTVIHSEPNGININTQCGSTHPGSLQELMKSGIFDLGLAFDGDADRLIAVDPNGELIDGDYVLYICGKYLKEAGHLRGNTVVSTVMANLGFFKAMEQLGIATESTQVGDKYVYECMVKKDYMLGGEQSGHIIFKEHATTGDGLLTALKLLEVMHKTGKGIVELKDGLKIYPQLLINVPVKDKEAAMQADPIVKEVAAINEELQGNGRILVRPSGTEPLVRVMVEAESDELCHHYVYRVVDLIEQSGL</sequence>
<dbReference type="Proteomes" id="UP000433575">
    <property type="component" value="Unassembled WGS sequence"/>
</dbReference>
<dbReference type="GO" id="GO:0008966">
    <property type="term" value="F:phosphoglucosamine mutase activity"/>
    <property type="evidence" value="ECO:0007669"/>
    <property type="project" value="UniProtKB-UniRule"/>
</dbReference>
<evidence type="ECO:0000256" key="10">
    <source>
        <dbReference type="RuleBase" id="RU004326"/>
    </source>
</evidence>
<comment type="caution">
    <text evidence="16">The sequence shown here is derived from an EMBL/GenBank/DDBJ whole genome shotgun (WGS) entry which is preliminary data.</text>
</comment>
<dbReference type="InterPro" id="IPR005843">
    <property type="entry name" value="A-D-PHexomutase_C"/>
</dbReference>
<feature type="domain" description="Alpha-D-phosphohexomutase C-terminal" evidence="12">
    <location>
        <begin position="371"/>
        <end position="436"/>
    </location>
</feature>
<dbReference type="PANTHER" id="PTHR42946:SF1">
    <property type="entry name" value="PHOSPHOGLUCOMUTASE (ALPHA-D-GLUCOSE-1,6-BISPHOSPHATE-DEPENDENT)"/>
    <property type="match status" value="1"/>
</dbReference>
<dbReference type="Pfam" id="PF02878">
    <property type="entry name" value="PGM_PMM_I"/>
    <property type="match status" value="1"/>
</dbReference>
<comment type="similarity">
    <text evidence="1 9 10">Belongs to the phosphohexose mutase family.</text>
</comment>
<feature type="domain" description="Alpha-D-phosphohexomutase alpha/beta/alpha" evidence="15">
    <location>
        <begin position="255"/>
        <end position="361"/>
    </location>
</feature>
<dbReference type="FunFam" id="3.30.310.50:FF:000001">
    <property type="entry name" value="Phosphoglucosamine mutase"/>
    <property type="match status" value="1"/>
</dbReference>
<evidence type="ECO:0000313" key="16">
    <source>
        <dbReference type="EMBL" id="MSA89325.1"/>
    </source>
</evidence>
<dbReference type="HAMAP" id="MF_01554_B">
    <property type="entry name" value="GlmM_B"/>
    <property type="match status" value="1"/>
</dbReference>
<dbReference type="GO" id="GO:0004615">
    <property type="term" value="F:phosphomannomutase activity"/>
    <property type="evidence" value="ECO:0007669"/>
    <property type="project" value="TreeGrafter"/>
</dbReference>
<dbReference type="GO" id="GO:0005829">
    <property type="term" value="C:cytosol"/>
    <property type="evidence" value="ECO:0007669"/>
    <property type="project" value="TreeGrafter"/>
</dbReference>
<dbReference type="InterPro" id="IPR005845">
    <property type="entry name" value="A-D-PHexomutase_a/b/a-II"/>
</dbReference>
<evidence type="ECO:0000256" key="7">
    <source>
        <dbReference type="ARBA" id="ARBA00066330"/>
    </source>
</evidence>
<evidence type="ECO:0000256" key="5">
    <source>
        <dbReference type="ARBA" id="ARBA00023235"/>
    </source>
</evidence>
<name>A0A6N7S6Q2_9FIRM</name>
<dbReference type="InterPro" id="IPR006352">
    <property type="entry name" value="GlmM_bact"/>
</dbReference>
<feature type="binding site" description="via phosphate group" evidence="9">
    <location>
        <position position="99"/>
    </location>
    <ligand>
        <name>Mg(2+)</name>
        <dbReference type="ChEBI" id="CHEBI:18420"/>
    </ligand>
</feature>
<dbReference type="PRINTS" id="PR00509">
    <property type="entry name" value="PGMPMM"/>
</dbReference>
<organism evidence="16 18">
    <name type="scientific">Holdemania massiliensis</name>
    <dbReference type="NCBI Taxonomy" id="1468449"/>
    <lineage>
        <taxon>Bacteria</taxon>
        <taxon>Bacillati</taxon>
        <taxon>Bacillota</taxon>
        <taxon>Erysipelotrichia</taxon>
        <taxon>Erysipelotrichales</taxon>
        <taxon>Erysipelotrichaceae</taxon>
        <taxon>Holdemania</taxon>
    </lineage>
</organism>
<dbReference type="GeneID" id="42456171"/>
<dbReference type="InterPro" id="IPR036900">
    <property type="entry name" value="A-D-PHexomutase_C_sf"/>
</dbReference>
<evidence type="ECO:0000256" key="3">
    <source>
        <dbReference type="ARBA" id="ARBA00022723"/>
    </source>
</evidence>
<dbReference type="SUPFAM" id="SSF55957">
    <property type="entry name" value="Phosphoglucomutase, C-terminal domain"/>
    <property type="match status" value="1"/>
</dbReference>
<feature type="domain" description="Alpha-D-phosphohexomutase alpha/beta/alpha" evidence="14">
    <location>
        <begin position="156"/>
        <end position="251"/>
    </location>
</feature>
<feature type="binding site" evidence="9">
    <location>
        <position position="238"/>
    </location>
    <ligand>
        <name>Mg(2+)</name>
        <dbReference type="ChEBI" id="CHEBI:18420"/>
    </ligand>
</feature>
<dbReference type="InterPro" id="IPR005846">
    <property type="entry name" value="A-D-PHexomutase_a/b/a-III"/>
</dbReference>
<dbReference type="CDD" id="cd05802">
    <property type="entry name" value="GlmM"/>
    <property type="match status" value="1"/>
</dbReference>
<accession>A0A6N7S6Q2</accession>
<dbReference type="EMBL" id="WKPJ01000009">
    <property type="protein sequence ID" value="MSA89325.1"/>
    <property type="molecule type" value="Genomic_DNA"/>
</dbReference>
<proteinExistence type="inferred from homology"/>
<evidence type="ECO:0000256" key="1">
    <source>
        <dbReference type="ARBA" id="ARBA00010231"/>
    </source>
</evidence>